<dbReference type="InterPro" id="IPR000719">
    <property type="entry name" value="Prot_kinase_dom"/>
</dbReference>
<proteinExistence type="inferred from homology"/>
<evidence type="ECO:0000256" key="12">
    <source>
        <dbReference type="SAM" id="MobiDB-lite"/>
    </source>
</evidence>
<dbReference type="GO" id="GO:0005524">
    <property type="term" value="F:ATP binding"/>
    <property type="evidence" value="ECO:0007669"/>
    <property type="project" value="UniProtKB-UniRule"/>
</dbReference>
<feature type="domain" description="Protein kinase" evidence="13">
    <location>
        <begin position="17"/>
        <end position="274"/>
    </location>
</feature>
<evidence type="ECO:0000256" key="8">
    <source>
        <dbReference type="ARBA" id="ARBA00047899"/>
    </source>
</evidence>
<evidence type="ECO:0000256" key="2">
    <source>
        <dbReference type="ARBA" id="ARBA00022527"/>
    </source>
</evidence>
<feature type="domain" description="AGC-kinase C-terminal" evidence="14">
    <location>
        <begin position="275"/>
        <end position="338"/>
    </location>
</feature>
<comment type="catalytic activity">
    <reaction evidence="9">
        <text>L-seryl-[protein] + ATP = O-phospho-L-seryl-[protein] + ADP + H(+)</text>
        <dbReference type="Rhea" id="RHEA:17989"/>
        <dbReference type="Rhea" id="RHEA-COMP:9863"/>
        <dbReference type="Rhea" id="RHEA-COMP:11604"/>
        <dbReference type="ChEBI" id="CHEBI:15378"/>
        <dbReference type="ChEBI" id="CHEBI:29999"/>
        <dbReference type="ChEBI" id="CHEBI:30616"/>
        <dbReference type="ChEBI" id="CHEBI:83421"/>
        <dbReference type="ChEBI" id="CHEBI:456216"/>
        <dbReference type="EC" id="2.7.11.1"/>
    </reaction>
</comment>
<gene>
    <name evidence="15" type="ORF">NSCI0253_LOCUS24115</name>
</gene>
<dbReference type="PROSITE" id="PS00107">
    <property type="entry name" value="PROTEIN_KINASE_ATP"/>
    <property type="match status" value="1"/>
</dbReference>
<dbReference type="CDD" id="cd05123">
    <property type="entry name" value="STKc_AGC"/>
    <property type="match status" value="1"/>
</dbReference>
<dbReference type="EC" id="2.7.11.1" evidence="1"/>
<dbReference type="FunFam" id="3.30.200.20:FF:000048">
    <property type="entry name" value="Non-specific serine/threonine protein kinase"/>
    <property type="match status" value="1"/>
</dbReference>
<dbReference type="FunFam" id="1.10.510.10:FF:000008">
    <property type="entry name" value="Non-specific serine/threonine protein kinase"/>
    <property type="match status" value="1"/>
</dbReference>
<dbReference type="PROSITE" id="PS00108">
    <property type="entry name" value="PROTEIN_KINASE_ST"/>
    <property type="match status" value="1"/>
</dbReference>
<evidence type="ECO:0000256" key="3">
    <source>
        <dbReference type="ARBA" id="ARBA00022553"/>
    </source>
</evidence>
<dbReference type="InterPro" id="IPR045270">
    <property type="entry name" value="STKc_AGC"/>
</dbReference>
<evidence type="ECO:0000256" key="10">
    <source>
        <dbReference type="PROSITE-ProRule" id="PRU10141"/>
    </source>
</evidence>
<dbReference type="SUPFAM" id="SSF56112">
    <property type="entry name" value="Protein kinase-like (PK-like)"/>
    <property type="match status" value="1"/>
</dbReference>
<dbReference type="PROSITE" id="PS50011">
    <property type="entry name" value="PROTEIN_KINASE_DOM"/>
    <property type="match status" value="1"/>
</dbReference>
<dbReference type="SMART" id="SM00220">
    <property type="entry name" value="S_TKc"/>
    <property type="match status" value="1"/>
</dbReference>
<evidence type="ECO:0000256" key="7">
    <source>
        <dbReference type="ARBA" id="ARBA00022840"/>
    </source>
</evidence>
<keyword evidence="2 11" id="KW-0723">Serine/threonine-protein kinase</keyword>
<dbReference type="Gene3D" id="1.10.510.10">
    <property type="entry name" value="Transferase(Phosphotransferase) domain 1"/>
    <property type="match status" value="1"/>
</dbReference>
<evidence type="ECO:0000256" key="1">
    <source>
        <dbReference type="ARBA" id="ARBA00012513"/>
    </source>
</evidence>
<name>A0A7S1ACK7_NOCSC</name>
<keyword evidence="5 10" id="KW-0547">Nucleotide-binding</keyword>
<reference evidence="15" key="1">
    <citation type="submission" date="2021-01" db="EMBL/GenBank/DDBJ databases">
        <authorList>
            <person name="Corre E."/>
            <person name="Pelletier E."/>
            <person name="Niang G."/>
            <person name="Scheremetjew M."/>
            <person name="Finn R."/>
            <person name="Kale V."/>
            <person name="Holt S."/>
            <person name="Cochrane G."/>
            <person name="Meng A."/>
            <person name="Brown T."/>
            <person name="Cohen L."/>
        </authorList>
    </citation>
    <scope>NUCLEOTIDE SEQUENCE</scope>
</reference>
<evidence type="ECO:0000256" key="6">
    <source>
        <dbReference type="ARBA" id="ARBA00022777"/>
    </source>
</evidence>
<evidence type="ECO:0000259" key="13">
    <source>
        <dbReference type="PROSITE" id="PS50011"/>
    </source>
</evidence>
<dbReference type="PROSITE" id="PS51285">
    <property type="entry name" value="AGC_KINASE_CTER"/>
    <property type="match status" value="1"/>
</dbReference>
<dbReference type="InterPro" id="IPR011009">
    <property type="entry name" value="Kinase-like_dom_sf"/>
</dbReference>
<dbReference type="GO" id="GO:0004674">
    <property type="term" value="F:protein serine/threonine kinase activity"/>
    <property type="evidence" value="ECO:0007669"/>
    <property type="project" value="UniProtKB-KW"/>
</dbReference>
<keyword evidence="3" id="KW-0597">Phosphoprotein</keyword>
<dbReference type="PANTHER" id="PTHR24351">
    <property type="entry name" value="RIBOSOMAL PROTEIN S6 KINASE"/>
    <property type="match status" value="1"/>
</dbReference>
<sequence>MAGGAEKLTSTTTINDFHLVKVIGKGSYGKVMLVKRDNEVFAMKVLRKENVMNRNQVEHTKTERNVLEAVSHPFIVQLHYAFQTPSKLYFVLEFCPGGELFFHLSRASRFSEGRCRFYASEILLAIEYLHRLNIIYRDLKPENILLDLEGHVKLTDFGLSKEGISDNYGATSMCGTPEYLAPEILDKQGHGKAVDWYSLGALVFEMLTGLPPFYTKDRAELFERIRQGADILEFPNYISPVARELLQALLKKDPATRLGCGPDDGEELKNHVFFQGLDWALITQRRLAPPFKPDLTSKSDLKYVEKEFQDMPVGLTEDTKPPNGKDDFDGFTFPSEKA</sequence>
<keyword evidence="4" id="KW-0808">Transferase</keyword>
<evidence type="ECO:0000256" key="11">
    <source>
        <dbReference type="RuleBase" id="RU000304"/>
    </source>
</evidence>
<evidence type="ECO:0000259" key="14">
    <source>
        <dbReference type="PROSITE" id="PS51285"/>
    </source>
</evidence>
<feature type="binding site" evidence="10">
    <location>
        <position position="44"/>
    </location>
    <ligand>
        <name>ATP</name>
        <dbReference type="ChEBI" id="CHEBI:30616"/>
    </ligand>
</feature>
<feature type="compositionally biased region" description="Basic and acidic residues" evidence="12">
    <location>
        <begin position="317"/>
        <end position="328"/>
    </location>
</feature>
<dbReference type="SMART" id="SM00133">
    <property type="entry name" value="S_TK_X"/>
    <property type="match status" value="1"/>
</dbReference>
<evidence type="ECO:0000256" key="4">
    <source>
        <dbReference type="ARBA" id="ARBA00022679"/>
    </source>
</evidence>
<dbReference type="Pfam" id="PF00069">
    <property type="entry name" value="Pkinase"/>
    <property type="match status" value="1"/>
</dbReference>
<keyword evidence="6" id="KW-0418">Kinase</keyword>
<dbReference type="AlphaFoldDB" id="A0A7S1ACK7"/>
<organism evidence="15">
    <name type="scientific">Noctiluca scintillans</name>
    <name type="common">Sea sparkle</name>
    <name type="synonym">Red tide dinoflagellate</name>
    <dbReference type="NCBI Taxonomy" id="2966"/>
    <lineage>
        <taxon>Eukaryota</taxon>
        <taxon>Sar</taxon>
        <taxon>Alveolata</taxon>
        <taxon>Dinophyceae</taxon>
        <taxon>Noctilucales</taxon>
        <taxon>Noctilucaceae</taxon>
        <taxon>Noctiluca</taxon>
    </lineage>
</organism>
<keyword evidence="7 10" id="KW-0067">ATP-binding</keyword>
<dbReference type="InterPro" id="IPR008271">
    <property type="entry name" value="Ser/Thr_kinase_AS"/>
</dbReference>
<accession>A0A7S1ACK7</accession>
<comment type="catalytic activity">
    <reaction evidence="8">
        <text>L-threonyl-[protein] + ATP = O-phospho-L-threonyl-[protein] + ADP + H(+)</text>
        <dbReference type="Rhea" id="RHEA:46608"/>
        <dbReference type="Rhea" id="RHEA-COMP:11060"/>
        <dbReference type="Rhea" id="RHEA-COMP:11605"/>
        <dbReference type="ChEBI" id="CHEBI:15378"/>
        <dbReference type="ChEBI" id="CHEBI:30013"/>
        <dbReference type="ChEBI" id="CHEBI:30616"/>
        <dbReference type="ChEBI" id="CHEBI:61977"/>
        <dbReference type="ChEBI" id="CHEBI:456216"/>
        <dbReference type="EC" id="2.7.11.1"/>
    </reaction>
</comment>
<evidence type="ECO:0000256" key="5">
    <source>
        <dbReference type="ARBA" id="ARBA00022741"/>
    </source>
</evidence>
<dbReference type="Gene3D" id="3.30.200.20">
    <property type="entry name" value="Phosphorylase Kinase, domain 1"/>
    <property type="match status" value="1"/>
</dbReference>
<evidence type="ECO:0000256" key="9">
    <source>
        <dbReference type="ARBA" id="ARBA00048679"/>
    </source>
</evidence>
<dbReference type="EMBL" id="HBFQ01034218">
    <property type="protein sequence ID" value="CAD8849765.1"/>
    <property type="molecule type" value="Transcribed_RNA"/>
</dbReference>
<dbReference type="InterPro" id="IPR017441">
    <property type="entry name" value="Protein_kinase_ATP_BS"/>
</dbReference>
<comment type="similarity">
    <text evidence="11">Belongs to the protein kinase superfamily.</text>
</comment>
<dbReference type="InterPro" id="IPR000961">
    <property type="entry name" value="AGC-kinase_C"/>
</dbReference>
<evidence type="ECO:0000313" key="15">
    <source>
        <dbReference type="EMBL" id="CAD8849765.1"/>
    </source>
</evidence>
<feature type="region of interest" description="Disordered" evidence="12">
    <location>
        <begin position="312"/>
        <end position="338"/>
    </location>
</feature>
<protein>
    <recommendedName>
        <fullName evidence="1">non-specific serine/threonine protein kinase</fullName>
        <ecNumber evidence="1">2.7.11.1</ecNumber>
    </recommendedName>
</protein>